<evidence type="ECO:0000259" key="15">
    <source>
        <dbReference type="Pfam" id="PF00593"/>
    </source>
</evidence>
<evidence type="ECO:0000256" key="5">
    <source>
        <dbReference type="ARBA" id="ARBA00022692"/>
    </source>
</evidence>
<evidence type="ECO:0000256" key="9">
    <source>
        <dbReference type="ARBA" id="ARBA00023170"/>
    </source>
</evidence>
<feature type="domain" description="TonB-dependent receptor plug" evidence="16">
    <location>
        <begin position="53"/>
        <end position="161"/>
    </location>
</feature>
<dbReference type="PANTHER" id="PTHR47234">
    <property type="match status" value="1"/>
</dbReference>
<dbReference type="RefSeq" id="WP_229430795.1">
    <property type="nucleotide sequence ID" value="NZ_JAJHPV010000004.1"/>
</dbReference>
<evidence type="ECO:0000256" key="8">
    <source>
        <dbReference type="ARBA" id="ARBA00023136"/>
    </source>
</evidence>
<dbReference type="InterPro" id="IPR012910">
    <property type="entry name" value="Plug_dom"/>
</dbReference>
<dbReference type="PROSITE" id="PS01156">
    <property type="entry name" value="TONB_DEPENDENT_REC_2"/>
    <property type="match status" value="1"/>
</dbReference>
<evidence type="ECO:0000256" key="13">
    <source>
        <dbReference type="RuleBase" id="RU003357"/>
    </source>
</evidence>
<proteinExistence type="inferred from homology"/>
<feature type="short sequence motif" description="TonB C-terminal box" evidence="12">
    <location>
        <begin position="956"/>
        <end position="973"/>
    </location>
</feature>
<gene>
    <name evidence="17" type="ORF">LMJ30_02695</name>
</gene>
<keyword evidence="5 11" id="KW-0812">Transmembrane</keyword>
<evidence type="ECO:0000256" key="10">
    <source>
        <dbReference type="ARBA" id="ARBA00023237"/>
    </source>
</evidence>
<protein>
    <submittedName>
        <fullName evidence="17">TonB-dependent receptor</fullName>
    </submittedName>
</protein>
<keyword evidence="10 11" id="KW-0998">Cell outer membrane</keyword>
<dbReference type="SUPFAM" id="SSF56935">
    <property type="entry name" value="Porins"/>
    <property type="match status" value="1"/>
</dbReference>
<dbReference type="Gene3D" id="2.40.170.20">
    <property type="entry name" value="TonB-dependent receptor, beta-barrel domain"/>
    <property type="match status" value="1"/>
</dbReference>
<keyword evidence="6 14" id="KW-0732">Signal</keyword>
<dbReference type="PANTHER" id="PTHR47234:SF2">
    <property type="entry name" value="TONB-DEPENDENT RECEPTOR"/>
    <property type="match status" value="1"/>
</dbReference>
<evidence type="ECO:0000313" key="17">
    <source>
        <dbReference type="EMBL" id="MCC6069867.1"/>
    </source>
</evidence>
<evidence type="ECO:0000256" key="11">
    <source>
        <dbReference type="PROSITE-ProRule" id="PRU01360"/>
    </source>
</evidence>
<comment type="similarity">
    <text evidence="2 11 13">Belongs to the TonB-dependent receptor family.</text>
</comment>
<sequence>MITETVLSRSIRLMFASGLVLGSMQVASAQEAAPMQRVEVTGSRIPTLNTEGASPVTTLSAKDIKIDGVRNVEDMLNNLPQVFAAQGSSISNGATGTATISLRGLGSDRTLILVNGKRLPSGSVNSTAADVNQVPAALIKRVEVLTGGAGAVYGAGAVAGVVNFILRDNFEGVELQLNGSGYNHSQGNDVSALVSKAGYPVPDDKSFDGKSRDASLLVGGNFADNRGNATLFVSYKETDALLQSERDFSACALGSSVSTGFGCVGSGTNPRGRVINNDTGVSYTNGDAGVVRRYTSADSYNYGPVNFLQRPSKVAGVNARAHFDINEKVRLYQEFNFHNYTTDAQVAPGGIFLGAQATLRNDNPLLSQAWKEALGITAPGSSVDVTLGKRNVEGGPRVADIQDTSYRQLVGLKGEVNNWTYDVFGQFARVNHAETNSGYFSSKRIALATDVVPDPVTGAAACRSAVDGSDPACVPYNMFTLGGVTQAQLDYLNASGHSMGYTQQIIAGFNIGSDLGTYGIKSPWATSGVGVSFGFERRSEKLKFEPDEASLSGDLAGSGGASPPLVDGFSVKEAFGEFRVPLLEDKAFAKNLDLSGSFRRSDYSAGYTADTWGVGVDWAPVDMVRVRGSYQKAVRAPTIRDLFNPQSIGNNGPTNDPCEGAIGSETLTATAEQCARTGLPANLYGKVPYNSANQHSDLNGGNPGVLPEEGTTKTFGLVITPTKNLTVTLDYFDIAIEDTISSVDPSVALDQCLSTGAAVFCNLIKRDALGSLWLSPNGPAGFVVNTTTNIGSIGTKGLDVGASYRQRLGAMGGLDLTMNGTWVKEYTVENVPGLGTYDCKGLFGQTCGTSTPEWRHKLRATWTTPWDLAVSATWRHFDSVAQERLSGQELLGTSAVAAVEQQLGARDYLDLNAAYNLTKKMTLSFGVNNVLDRDPPLASGNAIPAAGSANANTFPQVYDSMGRFVYMNLTARF</sequence>
<keyword evidence="9 17" id="KW-0675">Receptor</keyword>
<evidence type="ECO:0000256" key="7">
    <source>
        <dbReference type="ARBA" id="ARBA00023077"/>
    </source>
</evidence>
<feature type="chain" id="PRO_5045052329" evidence="14">
    <location>
        <begin position="30"/>
        <end position="973"/>
    </location>
</feature>
<dbReference type="PROSITE" id="PS52016">
    <property type="entry name" value="TONB_DEPENDENT_REC_3"/>
    <property type="match status" value="1"/>
</dbReference>
<dbReference type="InterPro" id="IPR036942">
    <property type="entry name" value="Beta-barrel_TonB_sf"/>
</dbReference>
<dbReference type="Pfam" id="PF07715">
    <property type="entry name" value="Plug"/>
    <property type="match status" value="1"/>
</dbReference>
<evidence type="ECO:0000313" key="18">
    <source>
        <dbReference type="Proteomes" id="UP001198701"/>
    </source>
</evidence>
<organism evidence="17 18">
    <name type="scientific">Massilia agrisoli</name>
    <dbReference type="NCBI Taxonomy" id="2892444"/>
    <lineage>
        <taxon>Bacteria</taxon>
        <taxon>Pseudomonadati</taxon>
        <taxon>Pseudomonadota</taxon>
        <taxon>Betaproteobacteria</taxon>
        <taxon>Burkholderiales</taxon>
        <taxon>Oxalobacteraceae</taxon>
        <taxon>Telluria group</taxon>
        <taxon>Massilia</taxon>
    </lineage>
</organism>
<accession>A0ABS8IPV8</accession>
<keyword evidence="7 13" id="KW-0798">TonB box</keyword>
<evidence type="ECO:0000256" key="14">
    <source>
        <dbReference type="SAM" id="SignalP"/>
    </source>
</evidence>
<feature type="domain" description="TonB-dependent receptor-like beta-barrel" evidence="15">
    <location>
        <begin position="407"/>
        <end position="930"/>
    </location>
</feature>
<evidence type="ECO:0000256" key="3">
    <source>
        <dbReference type="ARBA" id="ARBA00022448"/>
    </source>
</evidence>
<evidence type="ECO:0000256" key="12">
    <source>
        <dbReference type="PROSITE-ProRule" id="PRU10144"/>
    </source>
</evidence>
<evidence type="ECO:0000259" key="16">
    <source>
        <dbReference type="Pfam" id="PF07715"/>
    </source>
</evidence>
<comment type="caution">
    <text evidence="17">The sequence shown here is derived from an EMBL/GenBank/DDBJ whole genome shotgun (WGS) entry which is preliminary data.</text>
</comment>
<dbReference type="EMBL" id="JAJHPV010000004">
    <property type="protein sequence ID" value="MCC6069867.1"/>
    <property type="molecule type" value="Genomic_DNA"/>
</dbReference>
<dbReference type="InterPro" id="IPR037066">
    <property type="entry name" value="Plug_dom_sf"/>
</dbReference>
<name>A0ABS8IPV8_9BURK</name>
<comment type="subcellular location">
    <subcellularLocation>
        <location evidence="1 11">Cell outer membrane</location>
        <topology evidence="1 11">Multi-pass membrane protein</topology>
    </subcellularLocation>
</comment>
<dbReference type="Gene3D" id="2.170.130.10">
    <property type="entry name" value="TonB-dependent receptor, plug domain"/>
    <property type="match status" value="1"/>
</dbReference>
<dbReference type="InterPro" id="IPR010917">
    <property type="entry name" value="TonB_rcpt_CS"/>
</dbReference>
<keyword evidence="8 11" id="KW-0472">Membrane</keyword>
<keyword evidence="18" id="KW-1185">Reference proteome</keyword>
<dbReference type="InterPro" id="IPR039426">
    <property type="entry name" value="TonB-dep_rcpt-like"/>
</dbReference>
<reference evidence="17 18" key="1">
    <citation type="submission" date="2021-11" db="EMBL/GenBank/DDBJ databases">
        <authorList>
            <person name="Huq M.A."/>
        </authorList>
    </citation>
    <scope>NUCLEOTIDE SEQUENCE [LARGE SCALE GENOMIC DNA]</scope>
    <source>
        <strain evidence="17 18">MAHUQ-52</strain>
    </source>
</reference>
<dbReference type="Proteomes" id="UP001198701">
    <property type="component" value="Unassembled WGS sequence"/>
</dbReference>
<keyword evidence="3 11" id="KW-0813">Transport</keyword>
<evidence type="ECO:0000256" key="2">
    <source>
        <dbReference type="ARBA" id="ARBA00009810"/>
    </source>
</evidence>
<evidence type="ECO:0000256" key="4">
    <source>
        <dbReference type="ARBA" id="ARBA00022452"/>
    </source>
</evidence>
<evidence type="ECO:0000256" key="1">
    <source>
        <dbReference type="ARBA" id="ARBA00004571"/>
    </source>
</evidence>
<feature type="signal peptide" evidence="14">
    <location>
        <begin position="1"/>
        <end position="29"/>
    </location>
</feature>
<evidence type="ECO:0000256" key="6">
    <source>
        <dbReference type="ARBA" id="ARBA00022729"/>
    </source>
</evidence>
<dbReference type="Pfam" id="PF00593">
    <property type="entry name" value="TonB_dep_Rec_b-barrel"/>
    <property type="match status" value="1"/>
</dbReference>
<dbReference type="InterPro" id="IPR000531">
    <property type="entry name" value="Beta-barrel_TonB"/>
</dbReference>
<keyword evidence="4 11" id="KW-1134">Transmembrane beta strand</keyword>